<dbReference type="OrthoDB" id="10261039at2759"/>
<name>A0A7R9GDW1_9CRUS</name>
<evidence type="ECO:0000256" key="3">
    <source>
        <dbReference type="ARBA" id="ARBA00022792"/>
    </source>
</evidence>
<dbReference type="Pfam" id="PF09731">
    <property type="entry name" value="Mitofilin"/>
    <property type="match status" value="1"/>
</dbReference>
<evidence type="ECO:0000256" key="7">
    <source>
        <dbReference type="RuleBase" id="RU363000"/>
    </source>
</evidence>
<keyword evidence="5 7" id="KW-0496">Mitochondrion</keyword>
<reference evidence="8" key="1">
    <citation type="submission" date="2020-11" db="EMBL/GenBank/DDBJ databases">
        <authorList>
            <person name="Tran Van P."/>
        </authorList>
    </citation>
    <scope>NUCLEOTIDE SEQUENCE</scope>
</reference>
<dbReference type="PANTHER" id="PTHR15415">
    <property type="entry name" value="MITOFILIN"/>
    <property type="match status" value="1"/>
</dbReference>
<comment type="function">
    <text evidence="7">Component of the MICOS complex, a large protein complex of the mitochondrial inner membrane that plays crucial roles in the maintenance of crista junctions, inner membrane architecture, and formation of contact sites to the outer membrane.</text>
</comment>
<organism evidence="8">
    <name type="scientific">Notodromas monacha</name>
    <dbReference type="NCBI Taxonomy" id="399045"/>
    <lineage>
        <taxon>Eukaryota</taxon>
        <taxon>Metazoa</taxon>
        <taxon>Ecdysozoa</taxon>
        <taxon>Arthropoda</taxon>
        <taxon>Crustacea</taxon>
        <taxon>Oligostraca</taxon>
        <taxon>Ostracoda</taxon>
        <taxon>Podocopa</taxon>
        <taxon>Podocopida</taxon>
        <taxon>Cypridocopina</taxon>
        <taxon>Cypridoidea</taxon>
        <taxon>Cyprididae</taxon>
        <taxon>Notodromas</taxon>
    </lineage>
</organism>
<accession>A0A7R9GDW1</accession>
<comment type="similarity">
    <text evidence="1 7">Belongs to the MICOS complex subunit Mic60 family.</text>
</comment>
<dbReference type="EMBL" id="OA883462">
    <property type="protein sequence ID" value="CAD7278966.1"/>
    <property type="molecule type" value="Genomic_DNA"/>
</dbReference>
<evidence type="ECO:0000313" key="8">
    <source>
        <dbReference type="EMBL" id="CAD7278966.1"/>
    </source>
</evidence>
<dbReference type="GO" id="GO:0061617">
    <property type="term" value="C:MICOS complex"/>
    <property type="evidence" value="ECO:0007669"/>
    <property type="project" value="TreeGrafter"/>
</dbReference>
<keyword evidence="6" id="KW-0472">Membrane</keyword>
<dbReference type="Proteomes" id="UP000678499">
    <property type="component" value="Unassembled WGS sequence"/>
</dbReference>
<evidence type="ECO:0000313" key="9">
    <source>
        <dbReference type="Proteomes" id="UP000678499"/>
    </source>
</evidence>
<evidence type="ECO:0000256" key="6">
    <source>
        <dbReference type="ARBA" id="ARBA00023136"/>
    </source>
</evidence>
<keyword evidence="3 7" id="KW-0999">Mitochondrion inner membrane</keyword>
<keyword evidence="9" id="KW-1185">Reference proteome</keyword>
<comment type="subunit">
    <text evidence="7">Component of the mitochondrial contact site and cristae organizing system (MICOS) complex.</text>
</comment>
<evidence type="ECO:0000256" key="5">
    <source>
        <dbReference type="ARBA" id="ARBA00023128"/>
    </source>
</evidence>
<dbReference type="PANTHER" id="PTHR15415:SF7">
    <property type="entry name" value="MICOS COMPLEX SUBUNIT MIC60"/>
    <property type="match status" value="1"/>
</dbReference>
<evidence type="ECO:0000256" key="2">
    <source>
        <dbReference type="ARBA" id="ARBA00022692"/>
    </source>
</evidence>
<keyword evidence="4" id="KW-1133">Transmembrane helix</keyword>
<protein>
    <recommendedName>
        <fullName evidence="7">MICOS complex subunit MIC60</fullName>
    </recommendedName>
    <alternativeName>
        <fullName evidence="7">Mitofilin</fullName>
    </alternativeName>
</protein>
<keyword evidence="2 7" id="KW-0812">Transmembrane</keyword>
<dbReference type="AlphaFoldDB" id="A0A7R9GDW1"/>
<dbReference type="InterPro" id="IPR019133">
    <property type="entry name" value="MIC60"/>
</dbReference>
<evidence type="ECO:0000256" key="1">
    <source>
        <dbReference type="ARBA" id="ARBA00010877"/>
    </source>
</evidence>
<dbReference type="EMBL" id="CAJPEX010001425">
    <property type="protein sequence ID" value="CAG0919118.1"/>
    <property type="molecule type" value="Genomic_DNA"/>
</dbReference>
<gene>
    <name evidence="8" type="ORF">NMOB1V02_LOCUS6655</name>
</gene>
<proteinExistence type="inferred from homology"/>
<evidence type="ECO:0000256" key="4">
    <source>
        <dbReference type="ARBA" id="ARBA00022989"/>
    </source>
</evidence>
<dbReference type="GO" id="GO:0042407">
    <property type="term" value="P:cristae formation"/>
    <property type="evidence" value="ECO:0007669"/>
    <property type="project" value="TreeGrafter"/>
</dbReference>
<comment type="subcellular location">
    <subcellularLocation>
        <location evidence="7">Mitochondrion inner membrane</location>
        <topology evidence="7">Single-pass membrane protein</topology>
    </subcellularLocation>
</comment>
<sequence length="107" mass="11717">MPLLVSRFYLHRDDLIQAVKYMNLLKGAPRHVASDWLNEARLHLETRQAADALLAHAAGIGCKEWKDYLHAQEKTLNLLAEETGIAVANASSTDVANNNNIPATVAG</sequence>